<dbReference type="SMART" id="SM00320">
    <property type="entry name" value="WD40"/>
    <property type="match status" value="2"/>
</dbReference>
<dbReference type="Pfam" id="PF00400">
    <property type="entry name" value="WD40"/>
    <property type="match status" value="2"/>
</dbReference>
<dbReference type="PROSITE" id="PS50082">
    <property type="entry name" value="WD_REPEATS_2"/>
    <property type="match status" value="1"/>
</dbReference>
<feature type="compositionally biased region" description="Acidic residues" evidence="3">
    <location>
        <begin position="1"/>
        <end position="15"/>
    </location>
</feature>
<evidence type="ECO:0000256" key="1">
    <source>
        <dbReference type="ARBA" id="ARBA00022574"/>
    </source>
</evidence>
<dbReference type="EMBL" id="CM007648">
    <property type="protein sequence ID" value="ONM15526.1"/>
    <property type="molecule type" value="Genomic_DNA"/>
</dbReference>
<dbReference type="FunFam" id="2.130.10.10:FF:001875">
    <property type="entry name" value="Transducin/WD40 repeat-like superfamily protein"/>
    <property type="match status" value="1"/>
</dbReference>
<dbReference type="Gene3D" id="2.130.10.10">
    <property type="entry name" value="YVTN repeat-like/Quinoprotein amine dehydrogenase"/>
    <property type="match status" value="1"/>
</dbReference>
<dbReference type="PROSITE" id="PS50294">
    <property type="entry name" value="WD_REPEATS_REGION"/>
    <property type="match status" value="1"/>
</dbReference>
<dbReference type="InterPro" id="IPR019775">
    <property type="entry name" value="WD40_repeat_CS"/>
</dbReference>
<reference evidence="4" key="1">
    <citation type="submission" date="2015-12" db="EMBL/GenBank/DDBJ databases">
        <title>Update maize B73 reference genome by single molecule sequencing technologies.</title>
        <authorList>
            <consortium name="Maize Genome Sequencing Project"/>
            <person name="Ware D."/>
        </authorList>
    </citation>
    <scope>NUCLEOTIDE SEQUENCE [LARGE SCALE GENOMIC DNA]</scope>
    <source>
        <tissue evidence="4">Seedling</tissue>
    </source>
</reference>
<feature type="compositionally biased region" description="Polar residues" evidence="3">
    <location>
        <begin position="179"/>
        <end position="194"/>
    </location>
</feature>
<protein>
    <submittedName>
        <fullName evidence="4">Transducin/WD40 repeat-like superfamily protein</fullName>
    </submittedName>
</protein>
<dbReference type="ExpressionAtlas" id="A0A1D6E4V5">
    <property type="expression patterns" value="baseline and differential"/>
</dbReference>
<feature type="region of interest" description="Disordered" evidence="3">
    <location>
        <begin position="1"/>
        <end position="62"/>
    </location>
</feature>
<feature type="region of interest" description="Disordered" evidence="3">
    <location>
        <begin position="168"/>
        <end position="264"/>
    </location>
</feature>
<dbReference type="InterPro" id="IPR036322">
    <property type="entry name" value="WD40_repeat_dom_sf"/>
</dbReference>
<dbReference type="InterPro" id="IPR001680">
    <property type="entry name" value="WD40_rpt"/>
</dbReference>
<keyword evidence="1" id="KW-0853">WD repeat</keyword>
<keyword evidence="2" id="KW-0677">Repeat</keyword>
<name>A0A1D6E4V5_MAIZE</name>
<dbReference type="InterPro" id="IPR015943">
    <property type="entry name" value="WD40/YVTN_repeat-like_dom_sf"/>
</dbReference>
<dbReference type="AlphaFoldDB" id="A0A1D6E4V5"/>
<proteinExistence type="predicted"/>
<dbReference type="PANTHER" id="PTHR14221">
    <property type="entry name" value="WD REPEAT DOMAIN 44"/>
    <property type="match status" value="1"/>
</dbReference>
<sequence>MRAGGGEEEEEEEVFYESRDRVLSSSCSSTSASDDDDNDHPRRRRDGAASAAAAALDVWTSEPAPVQERRRKLLQMMGLAGDPALARLEMGRSVSYDGAVPVSSTKPPEGEDAGPRCLIRNLDDGTEFVVKEEFQLREVGTGRHFTMEEFVDLCVGCSPIVQELMRRDNVGSSGSNNGASTPIQRSNSDSSNGATRHRRHSSWLRSLRNVAGSMAVTSRDRRSSDEKDTSSEKGGRRSSSATDDSQDSAGASVHHGRVRVKVRQSGKSYKELSGLFMNQEIQAHNGSIWSIRFSPDGRYLASAGEDCVIHVWEVSEFERKREENGLCNPLVAMACNGSPETTLALASSLDGSNREKKRRARFLEGRRSVSSDRLMVPEHVFALSEKPIRTFVGHSEDVLDLCWSKSQVFLALLFVLNLPLVYF</sequence>
<evidence type="ECO:0000256" key="3">
    <source>
        <dbReference type="SAM" id="MobiDB-lite"/>
    </source>
</evidence>
<feature type="compositionally biased region" description="Low complexity" evidence="3">
    <location>
        <begin position="238"/>
        <end position="252"/>
    </location>
</feature>
<evidence type="ECO:0000256" key="2">
    <source>
        <dbReference type="ARBA" id="ARBA00022737"/>
    </source>
</evidence>
<dbReference type="PANTHER" id="PTHR14221:SF67">
    <property type="entry name" value="WD REPEAT-CONTAINING PROTEIN 44-LIKE"/>
    <property type="match status" value="1"/>
</dbReference>
<dbReference type="PROSITE" id="PS00678">
    <property type="entry name" value="WD_REPEATS_1"/>
    <property type="match status" value="1"/>
</dbReference>
<feature type="compositionally biased region" description="Low complexity" evidence="3">
    <location>
        <begin position="23"/>
        <end position="32"/>
    </location>
</feature>
<organism evidence="4">
    <name type="scientific">Zea mays</name>
    <name type="common">Maize</name>
    <dbReference type="NCBI Taxonomy" id="4577"/>
    <lineage>
        <taxon>Eukaryota</taxon>
        <taxon>Viridiplantae</taxon>
        <taxon>Streptophyta</taxon>
        <taxon>Embryophyta</taxon>
        <taxon>Tracheophyta</taxon>
        <taxon>Spermatophyta</taxon>
        <taxon>Magnoliopsida</taxon>
        <taxon>Liliopsida</taxon>
        <taxon>Poales</taxon>
        <taxon>Poaceae</taxon>
        <taxon>PACMAD clade</taxon>
        <taxon>Panicoideae</taxon>
        <taxon>Andropogonodae</taxon>
        <taxon>Andropogoneae</taxon>
        <taxon>Tripsacinae</taxon>
        <taxon>Zea</taxon>
    </lineage>
</organism>
<gene>
    <name evidence="4" type="ORF">ZEAMMB73_Zm00001d002865</name>
</gene>
<evidence type="ECO:0000313" key="4">
    <source>
        <dbReference type="EMBL" id="ONM15526.1"/>
    </source>
</evidence>
<dbReference type="SUPFAM" id="SSF50978">
    <property type="entry name" value="WD40 repeat-like"/>
    <property type="match status" value="1"/>
</dbReference>
<feature type="compositionally biased region" description="Basic residues" evidence="3">
    <location>
        <begin position="254"/>
        <end position="264"/>
    </location>
</feature>
<dbReference type="InterPro" id="IPR040324">
    <property type="entry name" value="WDR44/Dgr2"/>
</dbReference>
<feature type="compositionally biased region" description="Basic and acidic residues" evidence="3">
    <location>
        <begin position="218"/>
        <end position="235"/>
    </location>
</feature>
<accession>A0A1D6E4V5</accession>